<dbReference type="STRING" id="10195.A0A3M7QIP9"/>
<dbReference type="GO" id="GO:0005615">
    <property type="term" value="C:extracellular space"/>
    <property type="evidence" value="ECO:0007669"/>
    <property type="project" value="TreeGrafter"/>
</dbReference>
<proteinExistence type="predicted"/>
<comment type="caution">
    <text evidence="4">The sequence shown here is derived from an EMBL/GenBank/DDBJ whole genome shotgun (WGS) entry which is preliminary data.</text>
</comment>
<evidence type="ECO:0000256" key="3">
    <source>
        <dbReference type="ARBA" id="ARBA00022737"/>
    </source>
</evidence>
<keyword evidence="3" id="KW-0677">Repeat</keyword>
<dbReference type="AlphaFoldDB" id="A0A3M7QIP9"/>
<accession>A0A3M7QIP9</accession>
<dbReference type="PROSITE" id="PS51450">
    <property type="entry name" value="LRR"/>
    <property type="match status" value="2"/>
</dbReference>
<evidence type="ECO:0000256" key="1">
    <source>
        <dbReference type="ARBA" id="ARBA00022614"/>
    </source>
</evidence>
<name>A0A3M7QIP9_BRAPC</name>
<dbReference type="Proteomes" id="UP000276133">
    <property type="component" value="Unassembled WGS sequence"/>
</dbReference>
<keyword evidence="2" id="KW-0732">Signal</keyword>
<dbReference type="InterPro" id="IPR050328">
    <property type="entry name" value="Dev_Immune_Receptor"/>
</dbReference>
<dbReference type="PANTHER" id="PTHR24373">
    <property type="entry name" value="SLIT RELATED LEUCINE-RICH REPEAT NEURONAL PROTEIN"/>
    <property type="match status" value="1"/>
</dbReference>
<dbReference type="InterPro" id="IPR003591">
    <property type="entry name" value="Leu-rich_rpt_typical-subtyp"/>
</dbReference>
<sequence length="537" mass="62491">MRYLILLQIGSFFHFSSESLCPYSSCTNVSLNLNELCEITCDPFDNRFHKIGNFSLNKIKFLHLKNTASIDDDTFSGLEIDELKIEAKRLGRLSANTFANITNLQELYLTNFAHLNTGHFSVLHNILQKFVIDQNKDKLLLSNNKISIVDKNVFICLTRLSQLDLSFNRMEKIDFKIPNCLVKLLLSHNRIQKLTLKNTQFFVNLTSLDLSHNAIYHVEFCQSNNLLELDLSHNRIQVVNETSFSGLVQLRNLYLINNSIYHFEVQSFGQNIFLKILNLDSNSISSIPNISLLKNLNFLSLRSQKNSGLTIQNYAFELVSQNEHLFIYLEENSKIFFDDKSFCSHYSKDKRLHFYFDNLDELNRCHFDQLKNSSFTIRTEVSCDFIFVSQTLGLELNAFNSNSCVPVDFDYVCDNERFLCEIEMKYSAWIGFDVEIFSYLKKSQICQLKKQFLCIEIFGLKINCELGDLKSENKTITVLRDIEVVINVDGAQIHIQIGHIFQNGFYKYQNLFTYLGFKVECHNEEPLFHKFTTKNFI</sequence>
<dbReference type="Gene3D" id="3.80.10.10">
    <property type="entry name" value="Ribonuclease Inhibitor"/>
    <property type="match status" value="2"/>
</dbReference>
<keyword evidence="5" id="KW-1185">Reference proteome</keyword>
<dbReference type="GO" id="GO:0031012">
    <property type="term" value="C:extracellular matrix"/>
    <property type="evidence" value="ECO:0007669"/>
    <property type="project" value="TreeGrafter"/>
</dbReference>
<protein>
    <submittedName>
        <fullName evidence="4">Insulin-like growth factor-binding complex acid labile subunit</fullName>
    </submittedName>
</protein>
<dbReference type="SMART" id="SM00369">
    <property type="entry name" value="LRR_TYP"/>
    <property type="match status" value="5"/>
</dbReference>
<dbReference type="PANTHER" id="PTHR24373:SF370">
    <property type="entry name" value="FISH-LIPS, ISOFORM E"/>
    <property type="match status" value="1"/>
</dbReference>
<dbReference type="InterPro" id="IPR001611">
    <property type="entry name" value="Leu-rich_rpt"/>
</dbReference>
<evidence type="ECO:0000256" key="2">
    <source>
        <dbReference type="ARBA" id="ARBA00022729"/>
    </source>
</evidence>
<dbReference type="Pfam" id="PF13855">
    <property type="entry name" value="LRR_8"/>
    <property type="match status" value="1"/>
</dbReference>
<keyword evidence="1" id="KW-0433">Leucine-rich repeat</keyword>
<dbReference type="InterPro" id="IPR032675">
    <property type="entry name" value="LRR_dom_sf"/>
</dbReference>
<organism evidence="4 5">
    <name type="scientific">Brachionus plicatilis</name>
    <name type="common">Marine rotifer</name>
    <name type="synonym">Brachionus muelleri</name>
    <dbReference type="NCBI Taxonomy" id="10195"/>
    <lineage>
        <taxon>Eukaryota</taxon>
        <taxon>Metazoa</taxon>
        <taxon>Spiralia</taxon>
        <taxon>Gnathifera</taxon>
        <taxon>Rotifera</taxon>
        <taxon>Eurotatoria</taxon>
        <taxon>Monogononta</taxon>
        <taxon>Pseudotrocha</taxon>
        <taxon>Ploima</taxon>
        <taxon>Brachionidae</taxon>
        <taxon>Brachionus</taxon>
    </lineage>
</organism>
<evidence type="ECO:0000313" key="4">
    <source>
        <dbReference type="EMBL" id="RNA11337.1"/>
    </source>
</evidence>
<dbReference type="OrthoDB" id="676979at2759"/>
<reference evidence="4 5" key="1">
    <citation type="journal article" date="2018" name="Sci. Rep.">
        <title>Genomic signatures of local adaptation to the degree of environmental predictability in rotifers.</title>
        <authorList>
            <person name="Franch-Gras L."/>
            <person name="Hahn C."/>
            <person name="Garcia-Roger E.M."/>
            <person name="Carmona M.J."/>
            <person name="Serra M."/>
            <person name="Gomez A."/>
        </authorList>
    </citation>
    <scope>NUCLEOTIDE SEQUENCE [LARGE SCALE GENOMIC DNA]</scope>
    <source>
        <strain evidence="4">HYR1</strain>
    </source>
</reference>
<dbReference type="EMBL" id="REGN01005981">
    <property type="protein sequence ID" value="RNA11337.1"/>
    <property type="molecule type" value="Genomic_DNA"/>
</dbReference>
<gene>
    <name evidence="4" type="ORF">BpHYR1_009308</name>
</gene>
<evidence type="ECO:0000313" key="5">
    <source>
        <dbReference type="Proteomes" id="UP000276133"/>
    </source>
</evidence>
<dbReference type="SUPFAM" id="SSF52047">
    <property type="entry name" value="RNI-like"/>
    <property type="match status" value="1"/>
</dbReference>